<reference evidence="1 2" key="1">
    <citation type="submission" date="2017-02" db="EMBL/GenBank/DDBJ databases">
        <authorList>
            <person name="Peterson S.W."/>
        </authorList>
    </citation>
    <scope>NUCLEOTIDE SEQUENCE [LARGE SCALE GENOMIC DNA]</scope>
    <source>
        <strain evidence="1 2">USBA 369</strain>
    </source>
</reference>
<evidence type="ECO:0000313" key="2">
    <source>
        <dbReference type="Proteomes" id="UP000190135"/>
    </source>
</evidence>
<sequence>MATCLSAFRVFAEYVGEIRMGAKASVAESAGSVMYRVSSRALKIIHPNDMDAR</sequence>
<accession>A0A1T4MKL5</accession>
<gene>
    <name evidence="1" type="ORF">SAMN05428963_102169</name>
</gene>
<evidence type="ECO:0000313" key="1">
    <source>
        <dbReference type="EMBL" id="SJZ67569.1"/>
    </source>
</evidence>
<dbReference type="STRING" id="1365950.SAMN05428963_102169"/>
<dbReference type="AlphaFoldDB" id="A0A1T4MKL5"/>
<name>A0A1T4MKL5_9HYPH</name>
<dbReference type="EMBL" id="FUXL01000002">
    <property type="protein sequence ID" value="SJZ67569.1"/>
    <property type="molecule type" value="Genomic_DNA"/>
</dbReference>
<proteinExistence type="predicted"/>
<keyword evidence="2" id="KW-1185">Reference proteome</keyword>
<protein>
    <submittedName>
        <fullName evidence="1">Uncharacterized protein</fullName>
    </submittedName>
</protein>
<organism evidence="1 2">
    <name type="scientific">Consotaella salsifontis</name>
    <dbReference type="NCBI Taxonomy" id="1365950"/>
    <lineage>
        <taxon>Bacteria</taxon>
        <taxon>Pseudomonadati</taxon>
        <taxon>Pseudomonadota</taxon>
        <taxon>Alphaproteobacteria</taxon>
        <taxon>Hyphomicrobiales</taxon>
        <taxon>Aurantimonadaceae</taxon>
        <taxon>Consotaella</taxon>
    </lineage>
</organism>
<dbReference type="Proteomes" id="UP000190135">
    <property type="component" value="Unassembled WGS sequence"/>
</dbReference>